<organism evidence="2 3">
    <name type="scientific">Faecalicatena orotica</name>
    <dbReference type="NCBI Taxonomy" id="1544"/>
    <lineage>
        <taxon>Bacteria</taxon>
        <taxon>Bacillati</taxon>
        <taxon>Bacillota</taxon>
        <taxon>Clostridia</taxon>
        <taxon>Lachnospirales</taxon>
        <taxon>Lachnospiraceae</taxon>
        <taxon>Faecalicatena</taxon>
    </lineage>
</organism>
<reference evidence="2 3" key="1">
    <citation type="submission" date="2018-05" db="EMBL/GenBank/DDBJ databases">
        <title>The Hungate 1000. A catalogue of reference genomes from the rumen microbiome.</title>
        <authorList>
            <person name="Kelly W."/>
        </authorList>
    </citation>
    <scope>NUCLEOTIDE SEQUENCE [LARGE SCALE GENOMIC DNA]</scope>
    <source>
        <strain evidence="2 3">NLAE-zl-C242</strain>
    </source>
</reference>
<dbReference type="InterPro" id="IPR016181">
    <property type="entry name" value="Acyl_CoA_acyltransferase"/>
</dbReference>
<proteinExistence type="predicted"/>
<dbReference type="Proteomes" id="UP000245845">
    <property type="component" value="Unassembled WGS sequence"/>
</dbReference>
<dbReference type="RefSeq" id="WP_109733199.1">
    <property type="nucleotide sequence ID" value="NZ_BAAACK010000023.1"/>
</dbReference>
<dbReference type="PROSITE" id="PS51186">
    <property type="entry name" value="GNAT"/>
    <property type="match status" value="1"/>
</dbReference>
<dbReference type="InterPro" id="IPR000182">
    <property type="entry name" value="GNAT_dom"/>
</dbReference>
<evidence type="ECO:0000313" key="2">
    <source>
        <dbReference type="EMBL" id="PWJ23213.1"/>
    </source>
</evidence>
<dbReference type="PANTHER" id="PTHR37817">
    <property type="entry name" value="N-ACETYLTRANSFERASE EIS"/>
    <property type="match status" value="1"/>
</dbReference>
<comment type="caution">
    <text evidence="2">The sequence shown here is derived from an EMBL/GenBank/DDBJ whole genome shotgun (WGS) entry which is preliminary data.</text>
</comment>
<dbReference type="SUPFAM" id="SSF55718">
    <property type="entry name" value="SCP-like"/>
    <property type="match status" value="1"/>
</dbReference>
<accession>A0A2Y9C6D7</accession>
<name>A0A2Y9C6D7_9FIRM</name>
<gene>
    <name evidence="2" type="ORF">A8806_115150</name>
</gene>
<dbReference type="SUPFAM" id="SSF55729">
    <property type="entry name" value="Acyl-CoA N-acyltransferases (Nat)"/>
    <property type="match status" value="1"/>
</dbReference>
<evidence type="ECO:0000259" key="1">
    <source>
        <dbReference type="PROSITE" id="PS51186"/>
    </source>
</evidence>
<dbReference type="InterPro" id="IPR036527">
    <property type="entry name" value="SCP2_sterol-bd_dom_sf"/>
</dbReference>
<dbReference type="EMBL" id="QGDL01000015">
    <property type="protein sequence ID" value="PWJ23213.1"/>
    <property type="molecule type" value="Genomic_DNA"/>
</dbReference>
<dbReference type="Pfam" id="PF13530">
    <property type="entry name" value="SCP2_2"/>
    <property type="match status" value="1"/>
</dbReference>
<dbReference type="Pfam" id="PF13527">
    <property type="entry name" value="Acetyltransf_9"/>
    <property type="match status" value="1"/>
</dbReference>
<dbReference type="GO" id="GO:0034069">
    <property type="term" value="F:aminoglycoside N-acetyltransferase activity"/>
    <property type="evidence" value="ECO:0007669"/>
    <property type="project" value="TreeGrafter"/>
</dbReference>
<protein>
    <submittedName>
        <fullName evidence="2">Putative acetyltransferase</fullName>
    </submittedName>
</protein>
<dbReference type="Gene3D" id="3.30.1050.10">
    <property type="entry name" value="SCP2 sterol-binding domain"/>
    <property type="match status" value="1"/>
</dbReference>
<dbReference type="Gene3D" id="3.40.630.30">
    <property type="match status" value="1"/>
</dbReference>
<sequence>MQLRKLEINEHGRTRTLWEKVFAEDSREFLDYYYFIKTRDNQIYVIEEDGGVRSMLQLNPYLLQVEDRQFPCNYIIAVATEENYRKRGYMGELLRKAMQDMYARKEPFTFLMPAAEAIYTPYDFRFVYAQNQCESMGTDSAAELELTDAGMRDAADMAAFFNQYFAEKYQVCAVRDETYYQTMIFEQQSENGGVKLIKEGQDIKGMFAYASEENVVEIREPLYLDEYEAQFQKAVRDLRSGRDVPVKIYACRNGEHVRKVPIIMVRILHLETFLSAVKVKEGERLSCSFAVLDSIITKNSRVWKLTGGQDSRDVQVSETEDSEGVLTISALTSFLFGYKTVDEIRGEEGVIIPGQLGNELNKIQALKQTFLNEIV</sequence>
<dbReference type="InterPro" id="IPR025559">
    <property type="entry name" value="Eis_dom"/>
</dbReference>
<keyword evidence="3" id="KW-1185">Reference proteome</keyword>
<dbReference type="AlphaFoldDB" id="A0A2Y9C6D7"/>
<dbReference type="CDD" id="cd04301">
    <property type="entry name" value="NAT_SF"/>
    <property type="match status" value="1"/>
</dbReference>
<dbReference type="GO" id="GO:0030649">
    <property type="term" value="P:aminoglycoside antibiotic catabolic process"/>
    <property type="evidence" value="ECO:0007669"/>
    <property type="project" value="TreeGrafter"/>
</dbReference>
<dbReference type="InterPro" id="IPR051554">
    <property type="entry name" value="Acetyltransferase_Eis"/>
</dbReference>
<dbReference type="PANTHER" id="PTHR37817:SF1">
    <property type="entry name" value="N-ACETYLTRANSFERASE EIS"/>
    <property type="match status" value="1"/>
</dbReference>
<feature type="domain" description="N-acetyltransferase" evidence="1">
    <location>
        <begin position="1"/>
        <end position="162"/>
    </location>
</feature>
<keyword evidence="2" id="KW-0808">Transferase</keyword>
<dbReference type="OrthoDB" id="2063981at2"/>
<evidence type="ECO:0000313" key="3">
    <source>
        <dbReference type="Proteomes" id="UP000245845"/>
    </source>
</evidence>